<feature type="transmembrane region" description="Helical" evidence="1">
    <location>
        <begin position="12"/>
        <end position="31"/>
    </location>
</feature>
<sequence>MWDHVMTFAQEKPLSIVLIVCVIIAIIYVAVHYEMLFFKE</sequence>
<proteinExistence type="predicted"/>
<protein>
    <submittedName>
        <fullName evidence="2">Uncharacterized protein</fullName>
    </submittedName>
</protein>
<organism evidence="2 3">
    <name type="scientific">Paenibacillus rhizosphaerae</name>
    <dbReference type="NCBI Taxonomy" id="297318"/>
    <lineage>
        <taxon>Bacteria</taxon>
        <taxon>Bacillati</taxon>
        <taxon>Bacillota</taxon>
        <taxon>Bacilli</taxon>
        <taxon>Bacillales</taxon>
        <taxon>Paenibacillaceae</taxon>
        <taxon>Paenibacillus</taxon>
    </lineage>
</organism>
<dbReference type="RefSeq" id="WP_256992987.1">
    <property type="nucleotide sequence ID" value="NZ_JACHXJ010000006.1"/>
</dbReference>
<evidence type="ECO:0000313" key="3">
    <source>
        <dbReference type="Proteomes" id="UP000517523"/>
    </source>
</evidence>
<keyword evidence="1" id="KW-0812">Transmembrane</keyword>
<dbReference type="Proteomes" id="UP000517523">
    <property type="component" value="Unassembled WGS sequence"/>
</dbReference>
<evidence type="ECO:0000256" key="1">
    <source>
        <dbReference type="SAM" id="Phobius"/>
    </source>
</evidence>
<dbReference type="EMBL" id="JACHXJ010000006">
    <property type="protein sequence ID" value="MBB3131390.1"/>
    <property type="molecule type" value="Genomic_DNA"/>
</dbReference>
<gene>
    <name evidence="2" type="ORF">FHS19_006110</name>
</gene>
<keyword evidence="1" id="KW-1133">Transmembrane helix</keyword>
<keyword evidence="1" id="KW-0472">Membrane</keyword>
<dbReference type="AlphaFoldDB" id="A0A839U0W5"/>
<accession>A0A839U0W5</accession>
<name>A0A839U0W5_9BACL</name>
<reference evidence="2 3" key="1">
    <citation type="submission" date="2020-08" db="EMBL/GenBank/DDBJ databases">
        <title>Genomic Encyclopedia of Type Strains, Phase III (KMG-III): the genomes of soil and plant-associated and newly described type strains.</title>
        <authorList>
            <person name="Whitman W."/>
        </authorList>
    </citation>
    <scope>NUCLEOTIDE SEQUENCE [LARGE SCALE GENOMIC DNA]</scope>
    <source>
        <strain evidence="2 3">CECT 5831</strain>
    </source>
</reference>
<comment type="caution">
    <text evidence="2">The sequence shown here is derived from an EMBL/GenBank/DDBJ whole genome shotgun (WGS) entry which is preliminary data.</text>
</comment>
<evidence type="ECO:0000313" key="2">
    <source>
        <dbReference type="EMBL" id="MBB3131390.1"/>
    </source>
</evidence>